<sequence>MGLDIVAVNRIKRIICNVDAEGWPIDPVTGARLDHETLFRGYQNPDFPGVADEIEEGTFYGFEKSVSFSAGSYSSYGGWRDKLAALAGWPKSRFWHYAKDRWAESHCARCWAGETGPFSDLIDFSDCSGLLGASEAARLASNFAQYQSLANRHEDEDMRCLYNKWRSACELAADKGCIIFC</sequence>
<organism evidence="1">
    <name type="scientific">marine sediment metagenome</name>
    <dbReference type="NCBI Taxonomy" id="412755"/>
    <lineage>
        <taxon>unclassified sequences</taxon>
        <taxon>metagenomes</taxon>
        <taxon>ecological metagenomes</taxon>
    </lineage>
</organism>
<gene>
    <name evidence="1" type="ORF">LCGC14_0500090</name>
</gene>
<name>A0A0F9VCV6_9ZZZZ</name>
<reference evidence="1" key="1">
    <citation type="journal article" date="2015" name="Nature">
        <title>Complex archaea that bridge the gap between prokaryotes and eukaryotes.</title>
        <authorList>
            <person name="Spang A."/>
            <person name="Saw J.H."/>
            <person name="Jorgensen S.L."/>
            <person name="Zaremba-Niedzwiedzka K."/>
            <person name="Martijn J."/>
            <person name="Lind A.E."/>
            <person name="van Eijk R."/>
            <person name="Schleper C."/>
            <person name="Guy L."/>
            <person name="Ettema T.J."/>
        </authorList>
    </citation>
    <scope>NUCLEOTIDE SEQUENCE</scope>
</reference>
<comment type="caution">
    <text evidence="1">The sequence shown here is derived from an EMBL/GenBank/DDBJ whole genome shotgun (WGS) entry which is preliminary data.</text>
</comment>
<evidence type="ECO:0000313" key="1">
    <source>
        <dbReference type="EMBL" id="KKN63643.1"/>
    </source>
</evidence>
<protein>
    <submittedName>
        <fullName evidence="1">Uncharacterized protein</fullName>
    </submittedName>
</protein>
<proteinExistence type="predicted"/>
<accession>A0A0F9VCV6</accession>
<dbReference type="AlphaFoldDB" id="A0A0F9VCV6"/>
<dbReference type="EMBL" id="LAZR01000584">
    <property type="protein sequence ID" value="KKN63643.1"/>
    <property type="molecule type" value="Genomic_DNA"/>
</dbReference>